<evidence type="ECO:0000256" key="1">
    <source>
        <dbReference type="ARBA" id="ARBA00009865"/>
    </source>
</evidence>
<feature type="chain" id="PRO_5044069611" evidence="6">
    <location>
        <begin position="24"/>
        <end position="2000"/>
    </location>
</feature>
<dbReference type="SUPFAM" id="SSF75005">
    <property type="entry name" value="Arabinanase/levansucrase/invertase"/>
    <property type="match status" value="2"/>
</dbReference>
<protein>
    <submittedName>
        <fullName evidence="8">Glycosyl hydrolase family 43</fullName>
    </submittedName>
</protein>
<dbReference type="Gene3D" id="2.60.40.3630">
    <property type="match status" value="1"/>
</dbReference>
<evidence type="ECO:0000313" key="8">
    <source>
        <dbReference type="EMBL" id="RDX10589.1"/>
    </source>
</evidence>
<evidence type="ECO:0000259" key="7">
    <source>
        <dbReference type="SMART" id="SM00635"/>
    </source>
</evidence>
<dbReference type="GO" id="GO:0005975">
    <property type="term" value="P:carbohydrate metabolic process"/>
    <property type="evidence" value="ECO:0007669"/>
    <property type="project" value="InterPro"/>
</dbReference>
<organism evidence="8 9">
    <name type="scientific">Bifidobacterium longum</name>
    <dbReference type="NCBI Taxonomy" id="216816"/>
    <lineage>
        <taxon>Bacteria</taxon>
        <taxon>Bacillati</taxon>
        <taxon>Actinomycetota</taxon>
        <taxon>Actinomycetes</taxon>
        <taxon>Bifidobacteriales</taxon>
        <taxon>Bifidobacteriaceae</taxon>
        <taxon>Bifidobacterium</taxon>
    </lineage>
</organism>
<reference evidence="8 9" key="1">
    <citation type="journal article" date="2017" name="Anaerobe">
        <title>Quantification, isolation and characterization of Bifidobacterium from the vaginal microbiomes of reproductive aged women.</title>
        <authorList>
            <person name="Freitas A.C."/>
            <person name="Hill J.E."/>
        </authorList>
    </citation>
    <scope>NUCLEOTIDE SEQUENCE [LARGE SCALE GENOMIC DNA]</scope>
    <source>
        <strain evidence="8 9">N6D05</strain>
    </source>
</reference>
<evidence type="ECO:0000256" key="4">
    <source>
        <dbReference type="SAM" id="MobiDB-lite"/>
    </source>
</evidence>
<dbReference type="Gene3D" id="2.60.120.200">
    <property type="match status" value="2"/>
</dbReference>
<dbReference type="PANTHER" id="PTHR42535">
    <property type="entry name" value="OOKINETE PROTEIN, PUTATIVE-RELATED"/>
    <property type="match status" value="1"/>
</dbReference>
<dbReference type="Gene3D" id="2.115.10.20">
    <property type="entry name" value="Glycosyl hydrolase domain, family 43"/>
    <property type="match status" value="2"/>
</dbReference>
<dbReference type="Pfam" id="PF13385">
    <property type="entry name" value="Laminin_G_3"/>
    <property type="match status" value="2"/>
</dbReference>
<dbReference type="InterPro" id="IPR003343">
    <property type="entry name" value="Big_2"/>
</dbReference>
<dbReference type="SUPFAM" id="SSF49373">
    <property type="entry name" value="Invasin/intimin cell-adhesion fragments"/>
    <property type="match status" value="1"/>
</dbReference>
<dbReference type="Pfam" id="PF02368">
    <property type="entry name" value="Big_2"/>
    <property type="match status" value="1"/>
</dbReference>
<keyword evidence="5" id="KW-0812">Transmembrane</keyword>
<dbReference type="SMART" id="SM00635">
    <property type="entry name" value="BID_2"/>
    <property type="match status" value="1"/>
</dbReference>
<dbReference type="Gene3D" id="2.60.40.1080">
    <property type="match status" value="1"/>
</dbReference>
<proteinExistence type="inferred from homology"/>
<dbReference type="CDD" id="cd08983">
    <property type="entry name" value="GH43_Bt3655-like"/>
    <property type="match status" value="1"/>
</dbReference>
<keyword evidence="2 8" id="KW-0378">Hydrolase</keyword>
<dbReference type="Pfam" id="PF07523">
    <property type="entry name" value="Big_3"/>
    <property type="match status" value="1"/>
</dbReference>
<feature type="compositionally biased region" description="Low complexity" evidence="4">
    <location>
        <begin position="1956"/>
        <end position="1965"/>
    </location>
</feature>
<dbReference type="InterPro" id="IPR006710">
    <property type="entry name" value="Glyco_hydro_43"/>
</dbReference>
<feature type="domain" description="BIG2" evidence="7">
    <location>
        <begin position="270"/>
        <end position="343"/>
    </location>
</feature>
<name>A0A2N0SPS9_BIFLN</name>
<dbReference type="PANTHER" id="PTHR42535:SF2">
    <property type="entry name" value="CHROMOSOME UNDETERMINED SCAFFOLD_146, WHOLE GENOME SHOTGUN SEQUENCE"/>
    <property type="match status" value="1"/>
</dbReference>
<keyword evidence="5" id="KW-0472">Membrane</keyword>
<dbReference type="InterPro" id="IPR013320">
    <property type="entry name" value="ConA-like_dom_sf"/>
</dbReference>
<evidence type="ECO:0000256" key="5">
    <source>
        <dbReference type="SAM" id="Phobius"/>
    </source>
</evidence>
<comment type="similarity">
    <text evidence="1">Belongs to the glycosyl hydrolase 43 family.</text>
</comment>
<accession>A0A2N0SPS9</accession>
<keyword evidence="3" id="KW-0326">Glycosidase</keyword>
<keyword evidence="5" id="KW-1133">Transmembrane helix</keyword>
<keyword evidence="6" id="KW-0732">Signal</keyword>
<dbReference type="Pfam" id="PF07532">
    <property type="entry name" value="Big_4"/>
    <property type="match status" value="2"/>
</dbReference>
<dbReference type="Proteomes" id="UP000257074">
    <property type="component" value="Unassembled WGS sequence"/>
</dbReference>
<dbReference type="InterPro" id="IPR011081">
    <property type="entry name" value="Big_4"/>
</dbReference>
<feature type="signal peptide" evidence="6">
    <location>
        <begin position="1"/>
        <end position="23"/>
    </location>
</feature>
<sequence length="2000" mass="212302">MAACLTAVSTLGAGLIMPITAVADDATPAVQTTTTSANVRAAANTATADPIASFDFNSDPDDGAFASAQGDAKATVQGTVDLVNGKDDDNGKAAQLGSGFWLNVTKSDGSALLNGLDDVTISYDSKAAATGGQWTVFAAPTAGAVNGSAPTYVGVLDRTDKTRVERYLNGRASDIATIDKNTGTKDAWKHVDLVISGKTAKLYVDKKFVASNVNGEDLKSILGGSGGVLQIGKGNWGNGEYFTGLLDNLTIYGSALSAADLGIASPTAIEISGSNVKDGKLSLKEGNSASLSATVTPEGAEPTVTWESNNPAVATVDTNGKVTGVKAGTATITAASEADAAKTAELKVTVTEVKADDAYGYVMVHFIENNKGYAEKIYLDISRGDDATQWDTLNGGEPILVSNESTTGVRDPFIAYNPESKTYYVLATDLRVFGGDNAGWGTWATGYSTKLHVWSSKDLIHFNDMTELETATADKYTANPNKSQTLTDSVTGKTISEIGMAWAPEATWVPNFYDLNDDGQLNGSDKDNPKNQQGGAFVVYWSVSAKYDGENSQPGKKVTHVLWAATKDFTNETYMFGGVFVPNSKYNRGNTIDTTMLQNSSRTYRTTGSGVIFMEYTDRADWWRANDQGQYATDPAKGWVLRQTNIGHTLGSAQEGANGFKVNGENKWYMFVDNYGSVASGARYGYNLLEADNLDSENPWSVLKADDYFLTANTKHGGIVSLTKAQYDAIRAADAKASDNADLKAEDVTVDKGSADMDITAKLPKTQQVTLANGYGTAKRDVMWDVSNVDTSKPGEYTVTGTVDTIGANKNHWKWTNAAGESKTDEDDLINSGANANNNWKQTGGFVDNETANKNRTLYSSTAITVTAKVTVTGETEPTDPDLLADFTFDDGDKTFDGGNATGATQGTATLADSKDGKAAKLSKNFWLNVTAKNGDALLKGKNDVTISYDVKPDVSGNTGWTFFAASNATKQEYGQEHYVGVLDKTTGITVERYNNNDGKRDSSGNVSYTKTNADWKHVDIVISGATAKLYIDSKLVAVNNNGQKLTDILGADGGVLQIGKANWSNGEYFSGLLDNLKIWGKALSDDELGVESAKTDYAAALAIPAQITGDLPSTVLGKTVTWSATGDGAKLVAADGKVTQPKSGEKAVKVKLTATIDGVDKAITAESEILNNGGEIASYVKDVDRSDQNGAKYDPLAYNDDRRADSLYVAAKAADGSKWEPLNRSQSILSVKWDGSQSAKLNAQMGSPAFFRAEDGTLGVVSSQNNATGAIYVWDGKGDGATFTNERAITVTDSSIVTNPRIVYDAASKGYKVFWADGLSGEGRMATLSDLTAKATVGETLKADAVAMGVGDVTEGLPAWAGEGQIRAFAVSSSEFDAFYKNYVDLQNTGVKALGGATVENGASAEDVTAAVSGTQATMTYNDGSTKTFNVDWNADDLAAVDTSKAGTHEVKGTVQQTTEAMYNDARADPDIFYNEDDGYYYLTGSTYEVKSTDSTNNQKDSYRSIGLKRAKTINGLKDAEEHIIIKPENGTPGHEDQYPNSFYGWSAFIWAQEFHKINGKWWIVAGFHKGASSANGGWCNNTILIPYTGDEQSIKDGGFLEAENWGEPTVLEGAAFDVTYFEREENGKAQGYWLFPKSAGLYLAKAKMGDGVTPLVDGSLEHIYQVSQQFEYGKYAPTPEDNSEGSDQAIVEAPFMFEHGDYVYIAYAGATVDKYYNTNVMRAAKNADLQDLSSWTTADFPSFDTNDTYTGAYGADEASYERKQAGPGHISLAHDEAGNIVMAYHARPYPEIHSGSAAGGLFDQDRNTWVKAVNVRANGMLDMSLTKDQEVAPANRTVTITVTVGEPDTPVEPSITGIRVKSEPTKTKYTVGEQFSADGLVIEATMSDGTVKTLDAADYTVGDVDMSAVGTKTVTVTLKANDQLTTSFVVTVSAKTEPGKPGSGDGSGDGAGSDNGNAGTGADSGLPSSGAAVLGLGGAVVVLAVAGISLTIWRKRRA</sequence>
<dbReference type="InterPro" id="IPR022038">
    <property type="entry name" value="Ig-like_bact"/>
</dbReference>
<dbReference type="SUPFAM" id="SSF49899">
    <property type="entry name" value="Concanavalin A-like lectins/glucanases"/>
    <property type="match status" value="2"/>
</dbReference>
<feature type="transmembrane region" description="Helical" evidence="5">
    <location>
        <begin position="1973"/>
        <end position="1995"/>
    </location>
</feature>
<comment type="caution">
    <text evidence="8">The sequence shown here is derived from an EMBL/GenBank/DDBJ whole genome shotgun (WGS) entry which is preliminary data.</text>
</comment>
<evidence type="ECO:0000256" key="6">
    <source>
        <dbReference type="SAM" id="SignalP"/>
    </source>
</evidence>
<evidence type="ECO:0000256" key="2">
    <source>
        <dbReference type="ARBA" id="ARBA00022801"/>
    </source>
</evidence>
<feature type="region of interest" description="Disordered" evidence="4">
    <location>
        <begin position="1936"/>
        <end position="1965"/>
    </location>
</feature>
<evidence type="ECO:0000313" key="9">
    <source>
        <dbReference type="Proteomes" id="UP000257074"/>
    </source>
</evidence>
<evidence type="ECO:0000256" key="3">
    <source>
        <dbReference type="ARBA" id="ARBA00023295"/>
    </source>
</evidence>
<dbReference type="InterPro" id="IPR023296">
    <property type="entry name" value="Glyco_hydro_beta-prop_sf"/>
</dbReference>
<feature type="compositionally biased region" description="Gly residues" evidence="4">
    <location>
        <begin position="1943"/>
        <end position="1955"/>
    </location>
</feature>
<gene>
    <name evidence="8" type="ORF">CE169_01780</name>
</gene>
<dbReference type="Pfam" id="PF04616">
    <property type="entry name" value="Glyco_hydro_43"/>
    <property type="match status" value="1"/>
</dbReference>
<dbReference type="EMBL" id="NJNR01000006">
    <property type="protein sequence ID" value="RDX10589.1"/>
    <property type="molecule type" value="Genomic_DNA"/>
</dbReference>
<dbReference type="GO" id="GO:0004553">
    <property type="term" value="F:hydrolase activity, hydrolyzing O-glycosyl compounds"/>
    <property type="evidence" value="ECO:0007669"/>
    <property type="project" value="InterPro"/>
</dbReference>
<dbReference type="InterPro" id="IPR008964">
    <property type="entry name" value="Invasin/intimin_cell_adhesion"/>
</dbReference>